<accession>A0A1E7YL06</accession>
<protein>
    <submittedName>
        <fullName evidence="2">Uncharacterized protein</fullName>
    </submittedName>
</protein>
<keyword evidence="1" id="KW-0472">Membrane</keyword>
<keyword evidence="1" id="KW-0812">Transmembrane</keyword>
<reference evidence="2 3" key="1">
    <citation type="submission" date="2016-06" db="EMBL/GenBank/DDBJ databases">
        <title>Gene turnover analysis identifies the evolutionary adaptation of the extremophile Acidithiobacillus caldus.</title>
        <authorList>
            <person name="Zhang X."/>
        </authorList>
    </citation>
    <scope>NUCLEOTIDE SEQUENCE [LARGE SCALE GENOMIC DNA]</scope>
    <source>
        <strain evidence="2 3">DX</strain>
    </source>
</reference>
<proteinExistence type="predicted"/>
<dbReference type="EMBL" id="LZYE01000299">
    <property type="protein sequence ID" value="OFC30766.1"/>
    <property type="molecule type" value="Genomic_DNA"/>
</dbReference>
<gene>
    <name evidence="2" type="ORF">BAE27_11035</name>
</gene>
<comment type="caution">
    <text evidence="2">The sequence shown here is derived from an EMBL/GenBank/DDBJ whole genome shotgun (WGS) entry which is preliminary data.</text>
</comment>
<feature type="transmembrane region" description="Helical" evidence="1">
    <location>
        <begin position="43"/>
        <end position="59"/>
    </location>
</feature>
<sequence>MNRNFFLVTLDTQPRAVFVLVSLLAAVVAVAHAHAPTLPSFGVSWVAWSAVALGLWLWGGDPCSVAGIAERAAEAAARAPRQLPLVVAIDQARTAVEQKNRKICSIINKIKFYPPFALSVAAAAAPRVLPIPRACRA</sequence>
<evidence type="ECO:0000313" key="2">
    <source>
        <dbReference type="EMBL" id="OFC30766.1"/>
    </source>
</evidence>
<evidence type="ECO:0000256" key="1">
    <source>
        <dbReference type="SAM" id="Phobius"/>
    </source>
</evidence>
<dbReference type="AlphaFoldDB" id="A0A1E7YL06"/>
<evidence type="ECO:0000313" key="3">
    <source>
        <dbReference type="Proteomes" id="UP000175616"/>
    </source>
</evidence>
<organism evidence="2 3">
    <name type="scientific">Acidithiobacillus caldus</name>
    <dbReference type="NCBI Taxonomy" id="33059"/>
    <lineage>
        <taxon>Bacteria</taxon>
        <taxon>Pseudomonadati</taxon>
        <taxon>Pseudomonadota</taxon>
        <taxon>Acidithiobacillia</taxon>
        <taxon>Acidithiobacillales</taxon>
        <taxon>Acidithiobacillaceae</taxon>
        <taxon>Acidithiobacillus</taxon>
    </lineage>
</organism>
<name>A0A1E7YL06_9PROT</name>
<dbReference type="Proteomes" id="UP000175616">
    <property type="component" value="Unassembled WGS sequence"/>
</dbReference>
<dbReference type="RefSeq" id="WP_070114794.1">
    <property type="nucleotide sequence ID" value="NZ_LZYE01000299.1"/>
</dbReference>
<keyword evidence="1" id="KW-1133">Transmembrane helix</keyword>